<dbReference type="RefSeq" id="WP_109967692.1">
    <property type="nucleotide sequence ID" value="NZ_CP176093.1"/>
</dbReference>
<accession>A0A2V2NGF8</accession>
<dbReference type="GO" id="GO:0050566">
    <property type="term" value="F:asparaginyl-tRNA synthase (glutamine-hydrolyzing) activity"/>
    <property type="evidence" value="ECO:0007669"/>
    <property type="project" value="RHEA"/>
</dbReference>
<dbReference type="Pfam" id="PF02686">
    <property type="entry name" value="GatC"/>
    <property type="match status" value="1"/>
</dbReference>
<dbReference type="Proteomes" id="UP000245657">
    <property type="component" value="Unassembled WGS sequence"/>
</dbReference>
<name>A0A2V2NGF8_9EURY</name>
<comment type="catalytic activity">
    <reaction evidence="1">
        <text>L-aspartyl-tRNA(Asn) + L-glutamine + ATP + H2O = L-asparaginyl-tRNA(Asn) + L-glutamate + ADP + phosphate + 2 H(+)</text>
        <dbReference type="Rhea" id="RHEA:14513"/>
        <dbReference type="Rhea" id="RHEA-COMP:9674"/>
        <dbReference type="Rhea" id="RHEA-COMP:9677"/>
        <dbReference type="ChEBI" id="CHEBI:15377"/>
        <dbReference type="ChEBI" id="CHEBI:15378"/>
        <dbReference type="ChEBI" id="CHEBI:29985"/>
        <dbReference type="ChEBI" id="CHEBI:30616"/>
        <dbReference type="ChEBI" id="CHEBI:43474"/>
        <dbReference type="ChEBI" id="CHEBI:58359"/>
        <dbReference type="ChEBI" id="CHEBI:78515"/>
        <dbReference type="ChEBI" id="CHEBI:78516"/>
        <dbReference type="ChEBI" id="CHEBI:456216"/>
    </reaction>
</comment>
<organism evidence="2 3">
    <name type="scientific">Methanospirillum lacunae</name>
    <dbReference type="NCBI Taxonomy" id="668570"/>
    <lineage>
        <taxon>Archaea</taxon>
        <taxon>Methanobacteriati</taxon>
        <taxon>Methanobacteriota</taxon>
        <taxon>Stenosarchaea group</taxon>
        <taxon>Methanomicrobia</taxon>
        <taxon>Methanomicrobiales</taxon>
        <taxon>Methanospirillaceae</taxon>
        <taxon>Methanospirillum</taxon>
    </lineage>
</organism>
<keyword evidence="3" id="KW-1185">Reference proteome</keyword>
<comment type="similarity">
    <text evidence="1">Belongs to the GatC family.</text>
</comment>
<dbReference type="GO" id="GO:0050567">
    <property type="term" value="F:glutaminyl-tRNA synthase (glutamine-hydrolyzing) activity"/>
    <property type="evidence" value="ECO:0007669"/>
    <property type="project" value="UniProtKB-UniRule"/>
</dbReference>
<dbReference type="HAMAP" id="MF_00122">
    <property type="entry name" value="GatC"/>
    <property type="match status" value="1"/>
</dbReference>
<dbReference type="SUPFAM" id="SSF141000">
    <property type="entry name" value="Glu-tRNAGln amidotransferase C subunit"/>
    <property type="match status" value="1"/>
</dbReference>
<dbReference type="InterPro" id="IPR036113">
    <property type="entry name" value="Asp/Glu-ADT_sf_sub_c"/>
</dbReference>
<protein>
    <recommendedName>
        <fullName evidence="1">Aspartyl/glutamyl-tRNA(Asn/Gln) amidotransferase subunit C</fullName>
        <shortName evidence="1">Asp/Glu-ADT subunit C</shortName>
        <ecNumber evidence="1">6.3.5.-</ecNumber>
    </recommendedName>
</protein>
<dbReference type="GO" id="GO:0005524">
    <property type="term" value="F:ATP binding"/>
    <property type="evidence" value="ECO:0007669"/>
    <property type="project" value="UniProtKB-KW"/>
</dbReference>
<dbReference type="GO" id="GO:0006450">
    <property type="term" value="P:regulation of translational fidelity"/>
    <property type="evidence" value="ECO:0007669"/>
    <property type="project" value="InterPro"/>
</dbReference>
<dbReference type="EMBL" id="QGMY01000002">
    <property type="protein sequence ID" value="PWR74413.1"/>
    <property type="molecule type" value="Genomic_DNA"/>
</dbReference>
<keyword evidence="1" id="KW-0547">Nucleotide-binding</keyword>
<evidence type="ECO:0000313" key="3">
    <source>
        <dbReference type="Proteomes" id="UP000245657"/>
    </source>
</evidence>
<keyword evidence="1" id="KW-0067">ATP-binding</keyword>
<evidence type="ECO:0000256" key="1">
    <source>
        <dbReference type="HAMAP-Rule" id="MF_00122"/>
    </source>
</evidence>
<dbReference type="AlphaFoldDB" id="A0A2V2NGF8"/>
<dbReference type="Gene3D" id="1.10.20.60">
    <property type="entry name" value="Glu-tRNAGln amidotransferase C subunit, N-terminal domain"/>
    <property type="match status" value="1"/>
</dbReference>
<proteinExistence type="inferred from homology"/>
<dbReference type="InterPro" id="IPR003837">
    <property type="entry name" value="GatC"/>
</dbReference>
<sequence length="89" mass="10033">MVNSEDVRKIAKLADIGVDDGEIEEFTSQCSEILTYFEMLDTLPQGKGVDRGLINIFREDEVTDSLSQEEALKNAKETENGYFKAPRVM</sequence>
<gene>
    <name evidence="1" type="primary">gatC</name>
    <name evidence="2" type="ORF">DK846_04515</name>
</gene>
<dbReference type="GeneID" id="97549804"/>
<comment type="caution">
    <text evidence="2">The sequence shown here is derived from an EMBL/GenBank/DDBJ whole genome shotgun (WGS) entry which is preliminary data.</text>
</comment>
<reference evidence="2 3" key="1">
    <citation type="submission" date="2018-05" db="EMBL/GenBank/DDBJ databases">
        <title>Draft genome of Methanospirillum lacunae Ki8-1.</title>
        <authorList>
            <person name="Dueholm M.S."/>
            <person name="Nielsen P.H."/>
            <person name="Bakmann L.F."/>
            <person name="Otzen D.E."/>
        </authorList>
    </citation>
    <scope>NUCLEOTIDE SEQUENCE [LARGE SCALE GENOMIC DNA]</scope>
    <source>
        <strain evidence="2 3">Ki8-1</strain>
    </source>
</reference>
<dbReference type="EC" id="6.3.5.-" evidence="1"/>
<keyword evidence="2" id="KW-0808">Transferase</keyword>
<evidence type="ECO:0000313" key="2">
    <source>
        <dbReference type="EMBL" id="PWR74413.1"/>
    </source>
</evidence>
<dbReference type="GO" id="GO:0006412">
    <property type="term" value="P:translation"/>
    <property type="evidence" value="ECO:0007669"/>
    <property type="project" value="UniProtKB-UniRule"/>
</dbReference>
<dbReference type="NCBIfam" id="TIGR00135">
    <property type="entry name" value="gatC"/>
    <property type="match status" value="1"/>
</dbReference>
<dbReference type="OrthoDB" id="15210at2157"/>
<dbReference type="GO" id="GO:0016740">
    <property type="term" value="F:transferase activity"/>
    <property type="evidence" value="ECO:0007669"/>
    <property type="project" value="UniProtKB-KW"/>
</dbReference>
<comment type="subunit">
    <text evidence="1">Heterotrimer of A, B and C subunits.</text>
</comment>
<comment type="catalytic activity">
    <reaction evidence="1">
        <text>L-glutamyl-tRNA(Gln) + L-glutamine + ATP + H2O = L-glutaminyl-tRNA(Gln) + L-glutamate + ADP + phosphate + H(+)</text>
        <dbReference type="Rhea" id="RHEA:17521"/>
        <dbReference type="Rhea" id="RHEA-COMP:9681"/>
        <dbReference type="Rhea" id="RHEA-COMP:9684"/>
        <dbReference type="ChEBI" id="CHEBI:15377"/>
        <dbReference type="ChEBI" id="CHEBI:15378"/>
        <dbReference type="ChEBI" id="CHEBI:29985"/>
        <dbReference type="ChEBI" id="CHEBI:30616"/>
        <dbReference type="ChEBI" id="CHEBI:43474"/>
        <dbReference type="ChEBI" id="CHEBI:58359"/>
        <dbReference type="ChEBI" id="CHEBI:78520"/>
        <dbReference type="ChEBI" id="CHEBI:78521"/>
        <dbReference type="ChEBI" id="CHEBI:456216"/>
    </reaction>
</comment>
<keyword evidence="1" id="KW-0436">Ligase</keyword>
<keyword evidence="1" id="KW-0648">Protein biosynthesis</keyword>
<comment type="function">
    <text evidence="1">Allows the formation of correctly charged Asn-tRNA(Asn) or Gln-tRNA(Gln) through the transamidation of misacylated Asp-tRNA(Asn) or Glu-tRNA(Gln) in organisms which lack either or both of asparaginyl-tRNA or glutaminyl-tRNA synthetases. The reaction takes place in the presence of glutamine and ATP through an activated phospho-Asp-tRNA(Asn) or phospho-Glu-tRNA(Gln).</text>
</comment>